<sequence>KYPSQQGIMQGEVGSFYEIRFVCDNHMIPWGHAGAAKGTTGYITDNDTNLDVYPIIILGRDAYGLVPLGGKNAVSTLIHNPRASDTDPLAQRGSAGWKTWHAAVILNQNWMYRIETAALG</sequence>
<name>A0A2M7FBK8_9BACT</name>
<gene>
    <name evidence="1" type="ORF">COW49_02975</name>
</gene>
<accession>A0A2M7FBK8</accession>
<reference evidence="2" key="1">
    <citation type="submission" date="2017-09" db="EMBL/GenBank/DDBJ databases">
        <title>Depth-based differentiation of microbial function through sediment-hosted aquifers and enrichment of novel symbionts in the deep terrestrial subsurface.</title>
        <authorList>
            <person name="Probst A.J."/>
            <person name="Ladd B."/>
            <person name="Jarett J.K."/>
            <person name="Geller-Mcgrath D.E."/>
            <person name="Sieber C.M.K."/>
            <person name="Emerson J.B."/>
            <person name="Anantharaman K."/>
            <person name="Thomas B.C."/>
            <person name="Malmstrom R."/>
            <person name="Stieglmeier M."/>
            <person name="Klingl A."/>
            <person name="Woyke T."/>
            <person name="Ryan C.M."/>
            <person name="Banfield J.F."/>
        </authorList>
    </citation>
    <scope>NUCLEOTIDE SEQUENCE [LARGE SCALE GENOMIC DNA]</scope>
</reference>
<comment type="caution">
    <text evidence="1">The sequence shown here is derived from an EMBL/GenBank/DDBJ whole genome shotgun (WGS) entry which is preliminary data.</text>
</comment>
<dbReference type="EMBL" id="PFFD01000131">
    <property type="protein sequence ID" value="PIV86859.1"/>
    <property type="molecule type" value="Genomic_DNA"/>
</dbReference>
<evidence type="ECO:0000313" key="1">
    <source>
        <dbReference type="EMBL" id="PIV86859.1"/>
    </source>
</evidence>
<organism evidence="1 2">
    <name type="scientific">Candidatus Kaiserbacteria bacterium CG17_big_fil_post_rev_8_21_14_2_50_51_7</name>
    <dbReference type="NCBI Taxonomy" id="1974613"/>
    <lineage>
        <taxon>Bacteria</taxon>
        <taxon>Candidatus Kaiseribacteriota</taxon>
    </lineage>
</organism>
<dbReference type="NCBIfam" id="TIGR04387">
    <property type="entry name" value="capsid_maj_N4"/>
    <property type="match status" value="1"/>
</dbReference>
<dbReference type="Proteomes" id="UP000228497">
    <property type="component" value="Unassembled WGS sequence"/>
</dbReference>
<evidence type="ECO:0000313" key="2">
    <source>
        <dbReference type="Proteomes" id="UP000228497"/>
    </source>
</evidence>
<proteinExistence type="predicted"/>
<feature type="non-terminal residue" evidence="1">
    <location>
        <position position="1"/>
    </location>
</feature>
<protein>
    <submittedName>
        <fullName evidence="1">N4-gp56 family major capsid protein</fullName>
    </submittedName>
</protein>
<dbReference type="AlphaFoldDB" id="A0A2M7FBK8"/>